<proteinExistence type="predicted"/>
<evidence type="ECO:0008006" key="4">
    <source>
        <dbReference type="Google" id="ProtNLM"/>
    </source>
</evidence>
<organism evidence="2 3">
    <name type="scientific">Saccharothrix variisporea</name>
    <dbReference type="NCBI Taxonomy" id="543527"/>
    <lineage>
        <taxon>Bacteria</taxon>
        <taxon>Bacillati</taxon>
        <taxon>Actinomycetota</taxon>
        <taxon>Actinomycetes</taxon>
        <taxon>Pseudonocardiales</taxon>
        <taxon>Pseudonocardiaceae</taxon>
        <taxon>Saccharothrix</taxon>
    </lineage>
</organism>
<gene>
    <name evidence="2" type="ORF">DFJ66_8433</name>
</gene>
<feature type="transmembrane region" description="Helical" evidence="1">
    <location>
        <begin position="74"/>
        <end position="92"/>
    </location>
</feature>
<dbReference type="AlphaFoldDB" id="A0A495XQ99"/>
<feature type="transmembrane region" description="Helical" evidence="1">
    <location>
        <begin position="320"/>
        <end position="343"/>
    </location>
</feature>
<dbReference type="Proteomes" id="UP000272729">
    <property type="component" value="Unassembled WGS sequence"/>
</dbReference>
<feature type="transmembrane region" description="Helical" evidence="1">
    <location>
        <begin position="159"/>
        <end position="180"/>
    </location>
</feature>
<keyword evidence="1" id="KW-0472">Membrane</keyword>
<sequence>MYRGDQVVEIRVHGVSGTPPEKVLGEEPLDPQVAGDDEARFFRRRSEVVASGRRPRTVEALHWGRFTSGSPSRALWLVMVPFALVNLARYTLLLPRAGNMSRAGTVADGVLRLLGLVLTLMLTATVAYVSLEVVVNQCLGKEACVRDNRWLAFLDGRGAGLPVLLGVVPLGLLIVMLWWFGRMSFLHDPPGEDGPWQRPTGDFGDPAFWHSSPKAPVLRAMHVAASCVLTGILAAGALDRVLSALLAVPGVLLLLVLAVVVVIGPDSEYVGDVNDPLRVPEPLRRLRWACVVYAVIAVGATVVLLWKVPPAGDRRLGFEVATNFLAVAALGSLVVLVVCCWSLKRSKTGKAFFTPPAPFRPMFRGYAAVVIAVVGTTLATGFSGGLAFWTANFIGKPVVDGEAPAEVVSCRCAEATIELSTSYWTAALLWGALLVALVLGLGGLLAWQRVKWRRDKLPEEVEGDYPGSAPSARTTGKVVNRWRWALLKYRYHWGLGMLALLGGALVAVNGVIVLIRMFPKWRSRPPFWLDGAFSTFGQLGAWVASATLAGLLFIGLRSWQGQKMRTAVGVVWDLIAFWPRLAHPICPPPYGGRTALLLKRRVEHLVSKDKVEVVVLSGHSQGSVVCTAVVRLIGPDRRSKVRLVTYGSQLQWAFARLFPTYMGYAEMKEMYAELRGRWRNIHRWTDPLGGPVLTWPASGAEPHPTISTWTLLAKGAHDIRFVDPVTVGGDEAVTPRSAMRGHSGYYLDPRFDDQVADLVEQPPAT</sequence>
<evidence type="ECO:0000313" key="2">
    <source>
        <dbReference type="EMBL" id="RKT75056.1"/>
    </source>
</evidence>
<dbReference type="InterPro" id="IPR029058">
    <property type="entry name" value="AB_hydrolase_fold"/>
</dbReference>
<feature type="transmembrane region" description="Helical" evidence="1">
    <location>
        <begin position="491"/>
        <end position="515"/>
    </location>
</feature>
<protein>
    <recommendedName>
        <fullName evidence="4">Integral membrane protein</fullName>
    </recommendedName>
</protein>
<dbReference type="RefSeq" id="WP_121230302.1">
    <property type="nucleotide sequence ID" value="NZ_JBIUBA010000011.1"/>
</dbReference>
<reference evidence="2 3" key="1">
    <citation type="submission" date="2018-10" db="EMBL/GenBank/DDBJ databases">
        <title>Sequencing the genomes of 1000 actinobacteria strains.</title>
        <authorList>
            <person name="Klenk H.-P."/>
        </authorList>
    </citation>
    <scope>NUCLEOTIDE SEQUENCE [LARGE SCALE GENOMIC DNA]</scope>
    <source>
        <strain evidence="2 3">DSM 43911</strain>
    </source>
</reference>
<dbReference type="OrthoDB" id="4320047at2"/>
<feature type="transmembrane region" description="Helical" evidence="1">
    <location>
        <begin position="244"/>
        <end position="265"/>
    </location>
</feature>
<feature type="transmembrane region" description="Helical" evidence="1">
    <location>
        <begin position="535"/>
        <end position="556"/>
    </location>
</feature>
<evidence type="ECO:0000256" key="1">
    <source>
        <dbReference type="SAM" id="Phobius"/>
    </source>
</evidence>
<keyword evidence="1" id="KW-1133">Transmembrane helix</keyword>
<feature type="transmembrane region" description="Helical" evidence="1">
    <location>
        <begin position="363"/>
        <end position="389"/>
    </location>
</feature>
<feature type="transmembrane region" description="Helical" evidence="1">
    <location>
        <begin position="113"/>
        <end position="131"/>
    </location>
</feature>
<feature type="transmembrane region" description="Helical" evidence="1">
    <location>
        <begin position="427"/>
        <end position="447"/>
    </location>
</feature>
<dbReference type="EMBL" id="RBXR01000001">
    <property type="protein sequence ID" value="RKT75056.1"/>
    <property type="molecule type" value="Genomic_DNA"/>
</dbReference>
<keyword evidence="1" id="KW-0812">Transmembrane</keyword>
<keyword evidence="3" id="KW-1185">Reference proteome</keyword>
<dbReference type="SUPFAM" id="SSF53474">
    <property type="entry name" value="alpha/beta-Hydrolases"/>
    <property type="match status" value="1"/>
</dbReference>
<evidence type="ECO:0000313" key="3">
    <source>
        <dbReference type="Proteomes" id="UP000272729"/>
    </source>
</evidence>
<comment type="caution">
    <text evidence="2">The sequence shown here is derived from an EMBL/GenBank/DDBJ whole genome shotgun (WGS) entry which is preliminary data.</text>
</comment>
<name>A0A495XQ99_9PSEU</name>
<accession>A0A495XQ99</accession>
<feature type="transmembrane region" description="Helical" evidence="1">
    <location>
        <begin position="286"/>
        <end position="308"/>
    </location>
</feature>